<dbReference type="PANTHER" id="PTHR46797:SF1">
    <property type="entry name" value="METHYLPHOSPHONATE SYNTHASE"/>
    <property type="match status" value="1"/>
</dbReference>
<feature type="domain" description="HTH cro/C1-type" evidence="2">
    <location>
        <begin position="12"/>
        <end position="66"/>
    </location>
</feature>
<dbReference type="InterPro" id="IPR010982">
    <property type="entry name" value="Lambda_DNA-bd_dom_sf"/>
</dbReference>
<sequence>MELDYKDIGLRIRHEREKAKLTQQMLAEQSSLMTNSISHIENGTTKVSLPSLINIANALEVPVERLLCGVTYSSKEPLQDIFAELLADCSLEEIKVLTDICKSTKETIRRNFKSLYK</sequence>
<gene>
    <name evidence="3" type="ORF">D3Z39_16585</name>
</gene>
<evidence type="ECO:0000313" key="4">
    <source>
        <dbReference type="Proteomes" id="UP000446348"/>
    </source>
</evidence>
<dbReference type="Proteomes" id="UP000446348">
    <property type="component" value="Unassembled WGS sequence"/>
</dbReference>
<dbReference type="RefSeq" id="WP_160211098.1">
    <property type="nucleotide sequence ID" value="NZ_CASBEY010000062.1"/>
</dbReference>
<dbReference type="Pfam" id="PF01381">
    <property type="entry name" value="HTH_3"/>
    <property type="match status" value="1"/>
</dbReference>
<name>A0A845RNQ6_9FIRM</name>
<dbReference type="GO" id="GO:0003677">
    <property type="term" value="F:DNA binding"/>
    <property type="evidence" value="ECO:0007669"/>
    <property type="project" value="UniProtKB-KW"/>
</dbReference>
<dbReference type="GO" id="GO:0003700">
    <property type="term" value="F:DNA-binding transcription factor activity"/>
    <property type="evidence" value="ECO:0007669"/>
    <property type="project" value="TreeGrafter"/>
</dbReference>
<dbReference type="CDD" id="cd00093">
    <property type="entry name" value="HTH_XRE"/>
    <property type="match status" value="1"/>
</dbReference>
<reference evidence="3 4" key="1">
    <citation type="submission" date="2018-08" db="EMBL/GenBank/DDBJ databases">
        <title>Murine metabolic-syndrome-specific gut microbial biobank.</title>
        <authorList>
            <person name="Liu C."/>
        </authorList>
    </citation>
    <scope>NUCLEOTIDE SEQUENCE [LARGE SCALE GENOMIC DNA]</scope>
    <source>
        <strain evidence="3 4">X69</strain>
    </source>
</reference>
<dbReference type="PANTHER" id="PTHR46797">
    <property type="entry name" value="HTH-TYPE TRANSCRIPTIONAL REGULATOR"/>
    <property type="match status" value="1"/>
</dbReference>
<evidence type="ECO:0000313" key="3">
    <source>
        <dbReference type="EMBL" id="NBI80435.1"/>
    </source>
</evidence>
<dbReference type="InterPro" id="IPR001387">
    <property type="entry name" value="Cro/C1-type_HTH"/>
</dbReference>
<dbReference type="SMART" id="SM00530">
    <property type="entry name" value="HTH_XRE"/>
    <property type="match status" value="1"/>
</dbReference>
<dbReference type="SUPFAM" id="SSF47413">
    <property type="entry name" value="lambda repressor-like DNA-binding domains"/>
    <property type="match status" value="1"/>
</dbReference>
<proteinExistence type="predicted"/>
<evidence type="ECO:0000256" key="1">
    <source>
        <dbReference type="ARBA" id="ARBA00023125"/>
    </source>
</evidence>
<dbReference type="OrthoDB" id="1651614at2"/>
<dbReference type="InterPro" id="IPR050807">
    <property type="entry name" value="TransReg_Diox_bact_type"/>
</dbReference>
<dbReference type="PROSITE" id="PS50943">
    <property type="entry name" value="HTH_CROC1"/>
    <property type="match status" value="1"/>
</dbReference>
<accession>A0A845RNQ6</accession>
<protein>
    <submittedName>
        <fullName evidence="3">XRE family transcriptional regulator</fullName>
    </submittedName>
</protein>
<keyword evidence="1" id="KW-0238">DNA-binding</keyword>
<dbReference type="Gene3D" id="1.10.260.40">
    <property type="entry name" value="lambda repressor-like DNA-binding domains"/>
    <property type="match status" value="1"/>
</dbReference>
<dbReference type="AlphaFoldDB" id="A0A845RNQ6"/>
<organism evidence="3 4">
    <name type="scientific">Anaerotruncus colihominis</name>
    <dbReference type="NCBI Taxonomy" id="169435"/>
    <lineage>
        <taxon>Bacteria</taxon>
        <taxon>Bacillati</taxon>
        <taxon>Bacillota</taxon>
        <taxon>Clostridia</taxon>
        <taxon>Eubacteriales</taxon>
        <taxon>Oscillospiraceae</taxon>
        <taxon>Anaerotruncus</taxon>
    </lineage>
</organism>
<dbReference type="GO" id="GO:0005829">
    <property type="term" value="C:cytosol"/>
    <property type="evidence" value="ECO:0007669"/>
    <property type="project" value="TreeGrafter"/>
</dbReference>
<comment type="caution">
    <text evidence="3">The sequence shown here is derived from an EMBL/GenBank/DDBJ whole genome shotgun (WGS) entry which is preliminary data.</text>
</comment>
<evidence type="ECO:0000259" key="2">
    <source>
        <dbReference type="PROSITE" id="PS50943"/>
    </source>
</evidence>
<dbReference type="EMBL" id="QXWZ01000061">
    <property type="protein sequence ID" value="NBI80435.1"/>
    <property type="molecule type" value="Genomic_DNA"/>
</dbReference>